<reference evidence="1 2" key="1">
    <citation type="submission" date="2016-10" db="EMBL/GenBank/DDBJ databases">
        <authorList>
            <person name="de Groot N.N."/>
        </authorList>
    </citation>
    <scope>NUCLEOTIDE SEQUENCE [LARGE SCALE GENOMIC DNA]</scope>
    <source>
        <strain evidence="1 2">CGMCC 1.6848</strain>
    </source>
</reference>
<keyword evidence="2" id="KW-1185">Reference proteome</keyword>
<dbReference type="GO" id="GO:0016740">
    <property type="term" value="F:transferase activity"/>
    <property type="evidence" value="ECO:0007669"/>
    <property type="project" value="UniProtKB-KW"/>
</dbReference>
<dbReference type="RefSeq" id="WP_143097586.1">
    <property type="nucleotide sequence ID" value="NZ_FOPY01000008.1"/>
</dbReference>
<organism evidence="1 2">
    <name type="scientific">Modicisalibacter xianhensis</name>
    <dbReference type="NCBI Taxonomy" id="442341"/>
    <lineage>
        <taxon>Bacteria</taxon>
        <taxon>Pseudomonadati</taxon>
        <taxon>Pseudomonadota</taxon>
        <taxon>Gammaproteobacteria</taxon>
        <taxon>Oceanospirillales</taxon>
        <taxon>Halomonadaceae</taxon>
        <taxon>Modicisalibacter</taxon>
    </lineage>
</organism>
<sequence length="362" mass="42674">MKILVMCQDYPSDKNKYAMSYVHTRNINYQFYGHEVYVLSFSAERSYSYQGVKVFSEKDLPKKEFSEAEVVLSHAPNLKNHVRLLLQIKNQQVVFFIHGHEVLKKYKDYPQEYPWKRSNKLKEFLHRAYDEIKISSLKYLFKIIGLRNDVKFVFVSKWMKQQFAKNVDFKFENKYISTIIPNASHNSFLTKSHRKIENCLGDFITIRPLDDSKYGVDLVVNFALANPCYQIHLYGKGNYFKHNEKPRNIVWHDCFIEQSEIPGLLDKYKAALMPTRYDSQGVMMCEMACYGIPLVTTDMEITKEMLLGFDNVYLLKESDFSKKFNIKVEEMIEEKRSTAKLRFDAKTLIGQEIQFFTDGQVN</sequence>
<dbReference type="SUPFAM" id="SSF53756">
    <property type="entry name" value="UDP-Glycosyltransferase/glycogen phosphorylase"/>
    <property type="match status" value="1"/>
</dbReference>
<accession>A0A1I3C7N7</accession>
<dbReference type="Proteomes" id="UP000199040">
    <property type="component" value="Unassembled WGS sequence"/>
</dbReference>
<dbReference type="EMBL" id="FOPY01000008">
    <property type="protein sequence ID" value="SFH70336.1"/>
    <property type="molecule type" value="Genomic_DNA"/>
</dbReference>
<dbReference type="STRING" id="442341.SAMN04487959_10838"/>
<gene>
    <name evidence="1" type="ORF">SAMN04487959_10838</name>
</gene>
<dbReference type="Gene3D" id="3.40.50.2000">
    <property type="entry name" value="Glycogen Phosphorylase B"/>
    <property type="match status" value="2"/>
</dbReference>
<proteinExistence type="predicted"/>
<evidence type="ECO:0000313" key="2">
    <source>
        <dbReference type="Proteomes" id="UP000199040"/>
    </source>
</evidence>
<protein>
    <submittedName>
        <fullName evidence="1">Glycosyltransferase involved in cell wall bisynthesis</fullName>
    </submittedName>
</protein>
<evidence type="ECO:0000313" key="1">
    <source>
        <dbReference type="EMBL" id="SFH70336.1"/>
    </source>
</evidence>
<keyword evidence="1" id="KW-0808">Transferase</keyword>
<dbReference type="AlphaFoldDB" id="A0A1I3C7N7"/>
<name>A0A1I3C7N7_9GAMM</name>